<dbReference type="AlphaFoldDB" id="A0A7C3HC22"/>
<proteinExistence type="predicted"/>
<reference evidence="1" key="1">
    <citation type="journal article" date="2020" name="mSystems">
        <title>Genome- and Community-Level Interaction Insights into Carbon Utilization and Element Cycling Functions of Hydrothermarchaeota in Hydrothermal Sediment.</title>
        <authorList>
            <person name="Zhou Z."/>
            <person name="Liu Y."/>
            <person name="Xu W."/>
            <person name="Pan J."/>
            <person name="Luo Z.H."/>
            <person name="Li M."/>
        </authorList>
    </citation>
    <scope>NUCLEOTIDE SEQUENCE [LARGE SCALE GENOMIC DNA]</scope>
    <source>
        <strain evidence="1">SpSt-524</strain>
    </source>
</reference>
<protein>
    <recommendedName>
        <fullName evidence="2">Glycosyltransferase subfamily 4-like N-terminal domain-containing protein</fullName>
    </recommendedName>
</protein>
<name>A0A7C3HC22_MEIRU</name>
<evidence type="ECO:0008006" key="2">
    <source>
        <dbReference type="Google" id="ProtNLM"/>
    </source>
</evidence>
<dbReference type="EMBL" id="DSWI01000031">
    <property type="protein sequence ID" value="HFG21497.1"/>
    <property type="molecule type" value="Genomic_DNA"/>
</dbReference>
<accession>A0A7C3HC22</accession>
<sequence length="370" mass="43130">MKKNLVFVSQFPGRLTERDGMMQRVKAIDSLAADSTRCYIDISFKRNWQLNVDKIDDKCKVYHLNMFTHWPHAAYLISGSRLVYVHSIYHAFRVLPLYRYFGAKIITDMHGIVPEELEYSRDLLASKLYSWVERFALKYSWRLITVTETMTNHYINKYPTYNLSEKIIHIPIMDFSIVTNSWIDQLEARKMNSDRLRVVYAGGIQPWQNVDRMLSAIAHLQQKAPDSYEFSVYLPASAVKSIQDRAKSLGISAVEIASLPQKELFERFKAAHLGFVLRDSSKVNQVAMPTKLVEYIRYGIIPIVLSPVLGDFYSYKYEYVELDRILSCNVEHLDTIRLANMRRKNYAILEYLRQLSSGNQDYLKKLFAGE</sequence>
<dbReference type="Gene3D" id="3.40.50.2000">
    <property type="entry name" value="Glycogen Phosphorylase B"/>
    <property type="match status" value="2"/>
</dbReference>
<gene>
    <name evidence="1" type="ORF">ENS82_12440</name>
</gene>
<dbReference type="SUPFAM" id="SSF53756">
    <property type="entry name" value="UDP-Glycosyltransferase/glycogen phosphorylase"/>
    <property type="match status" value="1"/>
</dbReference>
<evidence type="ECO:0000313" key="1">
    <source>
        <dbReference type="EMBL" id="HFG21497.1"/>
    </source>
</evidence>
<comment type="caution">
    <text evidence="1">The sequence shown here is derived from an EMBL/GenBank/DDBJ whole genome shotgun (WGS) entry which is preliminary data.</text>
</comment>
<organism evidence="1">
    <name type="scientific">Meiothermus ruber</name>
    <dbReference type="NCBI Taxonomy" id="277"/>
    <lineage>
        <taxon>Bacteria</taxon>
        <taxon>Thermotogati</taxon>
        <taxon>Deinococcota</taxon>
        <taxon>Deinococci</taxon>
        <taxon>Thermales</taxon>
        <taxon>Thermaceae</taxon>
        <taxon>Meiothermus</taxon>
    </lineage>
</organism>